<gene>
    <name evidence="2" type="ORF">E2C01_049555</name>
</gene>
<evidence type="ECO:0000313" key="3">
    <source>
        <dbReference type="Proteomes" id="UP000324222"/>
    </source>
</evidence>
<evidence type="ECO:0000313" key="2">
    <source>
        <dbReference type="EMBL" id="MPC55611.1"/>
    </source>
</evidence>
<keyword evidence="3" id="KW-1185">Reference proteome</keyword>
<reference evidence="2 3" key="1">
    <citation type="submission" date="2019-05" db="EMBL/GenBank/DDBJ databases">
        <title>Another draft genome of Portunus trituberculatus and its Hox gene families provides insights of decapod evolution.</title>
        <authorList>
            <person name="Jeong J.-H."/>
            <person name="Song I."/>
            <person name="Kim S."/>
            <person name="Choi T."/>
            <person name="Kim D."/>
            <person name="Ryu S."/>
            <person name="Kim W."/>
        </authorList>
    </citation>
    <scope>NUCLEOTIDE SEQUENCE [LARGE SCALE GENOMIC DNA]</scope>
    <source>
        <tissue evidence="2">Muscle</tissue>
    </source>
</reference>
<sequence length="69" mass="7073">MGLTVASPQGAARSTPAGKDVEVFQICLELRLGDEVHSTALTSTPSPPKPLSPSGPENTAWGLIGSKKS</sequence>
<dbReference type="AlphaFoldDB" id="A0A5B7G6Q0"/>
<organism evidence="2 3">
    <name type="scientific">Portunus trituberculatus</name>
    <name type="common">Swimming crab</name>
    <name type="synonym">Neptunus trituberculatus</name>
    <dbReference type="NCBI Taxonomy" id="210409"/>
    <lineage>
        <taxon>Eukaryota</taxon>
        <taxon>Metazoa</taxon>
        <taxon>Ecdysozoa</taxon>
        <taxon>Arthropoda</taxon>
        <taxon>Crustacea</taxon>
        <taxon>Multicrustacea</taxon>
        <taxon>Malacostraca</taxon>
        <taxon>Eumalacostraca</taxon>
        <taxon>Eucarida</taxon>
        <taxon>Decapoda</taxon>
        <taxon>Pleocyemata</taxon>
        <taxon>Brachyura</taxon>
        <taxon>Eubrachyura</taxon>
        <taxon>Portunoidea</taxon>
        <taxon>Portunidae</taxon>
        <taxon>Portuninae</taxon>
        <taxon>Portunus</taxon>
    </lineage>
</organism>
<protein>
    <submittedName>
        <fullName evidence="2">Uncharacterized protein</fullName>
    </submittedName>
</protein>
<feature type="region of interest" description="Disordered" evidence="1">
    <location>
        <begin position="38"/>
        <end position="69"/>
    </location>
</feature>
<proteinExistence type="predicted"/>
<dbReference type="Proteomes" id="UP000324222">
    <property type="component" value="Unassembled WGS sequence"/>
</dbReference>
<accession>A0A5B7G6Q0</accession>
<comment type="caution">
    <text evidence="2">The sequence shown here is derived from an EMBL/GenBank/DDBJ whole genome shotgun (WGS) entry which is preliminary data.</text>
</comment>
<name>A0A5B7G6Q0_PORTR</name>
<dbReference type="EMBL" id="VSRR010013319">
    <property type="protein sequence ID" value="MPC55611.1"/>
    <property type="molecule type" value="Genomic_DNA"/>
</dbReference>
<evidence type="ECO:0000256" key="1">
    <source>
        <dbReference type="SAM" id="MobiDB-lite"/>
    </source>
</evidence>